<comment type="caution">
    <text evidence="2">The sequence shown here is derived from an EMBL/GenBank/DDBJ whole genome shotgun (WGS) entry which is preliminary data.</text>
</comment>
<gene>
    <name evidence="2" type="ORF">GCM10022222_04680</name>
</gene>
<keyword evidence="1" id="KW-0812">Transmembrane</keyword>
<proteinExistence type="predicted"/>
<feature type="transmembrane region" description="Helical" evidence="1">
    <location>
        <begin position="179"/>
        <end position="201"/>
    </location>
</feature>
<evidence type="ECO:0000313" key="3">
    <source>
        <dbReference type="Proteomes" id="UP001500689"/>
    </source>
</evidence>
<organism evidence="2 3">
    <name type="scientific">Amycolatopsis ultiminotia</name>
    <dbReference type="NCBI Taxonomy" id="543629"/>
    <lineage>
        <taxon>Bacteria</taxon>
        <taxon>Bacillati</taxon>
        <taxon>Actinomycetota</taxon>
        <taxon>Actinomycetes</taxon>
        <taxon>Pseudonocardiales</taxon>
        <taxon>Pseudonocardiaceae</taxon>
        <taxon>Amycolatopsis</taxon>
    </lineage>
</organism>
<keyword evidence="3" id="KW-1185">Reference proteome</keyword>
<dbReference type="InterPro" id="IPR012666">
    <property type="entry name" value="CbtA_put"/>
</dbReference>
<feature type="transmembrane region" description="Helical" evidence="1">
    <location>
        <begin position="244"/>
        <end position="265"/>
    </location>
</feature>
<reference evidence="3" key="1">
    <citation type="journal article" date="2019" name="Int. J. Syst. Evol. Microbiol.">
        <title>The Global Catalogue of Microorganisms (GCM) 10K type strain sequencing project: providing services to taxonomists for standard genome sequencing and annotation.</title>
        <authorList>
            <consortium name="The Broad Institute Genomics Platform"/>
            <consortium name="The Broad Institute Genome Sequencing Center for Infectious Disease"/>
            <person name="Wu L."/>
            <person name="Ma J."/>
        </authorList>
    </citation>
    <scope>NUCLEOTIDE SEQUENCE [LARGE SCALE GENOMIC DNA]</scope>
    <source>
        <strain evidence="3">JCM 16898</strain>
    </source>
</reference>
<name>A0ABP6UXV1_9PSEU</name>
<dbReference type="Pfam" id="PF09490">
    <property type="entry name" value="CbtA"/>
    <property type="match status" value="1"/>
</dbReference>
<feature type="transmembrane region" description="Helical" evidence="1">
    <location>
        <begin position="147"/>
        <end position="167"/>
    </location>
</feature>
<dbReference type="RefSeq" id="WP_344854700.1">
    <property type="nucleotide sequence ID" value="NZ_BAAAZN010000001.1"/>
</dbReference>
<accession>A0ABP6UXV1</accession>
<keyword evidence="1" id="KW-0472">Membrane</keyword>
<evidence type="ECO:0000313" key="2">
    <source>
        <dbReference type="EMBL" id="GAA3525024.1"/>
    </source>
</evidence>
<dbReference type="EMBL" id="BAAAZN010000001">
    <property type="protein sequence ID" value="GAA3525024.1"/>
    <property type="molecule type" value="Genomic_DNA"/>
</dbReference>
<protein>
    <submittedName>
        <fullName evidence="2">CbtA family protein</fullName>
    </submittedName>
</protein>
<keyword evidence="1" id="KW-1133">Transmembrane helix</keyword>
<feature type="transmembrane region" description="Helical" evidence="1">
    <location>
        <begin position="108"/>
        <end position="127"/>
    </location>
</feature>
<sequence>MEKKLILRGLLAGALGGLLAFVFARIFAEPQIQAAIDYEAGRDEAQAALDKAAGLPIDSEGPEVFSRAVQGNLGIGVGLVLFGVAMGALCTVVYTVLLGRVGRVRARVLALLVAGAGFLSLYLVPFLKYPANPPAIGHPGTIGARTGLYLLVVAASVLFLVAAVLAGRRLARKLGNWNATLAAGAGFVVLSAILLALLPALGELSGNVAEYGAQATETPLPLKDPAGRIVYPGFPADTLFEFRLYSVLAQVILWATIGLVFGPLAERVLYGGRPAKAAAPA</sequence>
<dbReference type="Proteomes" id="UP001500689">
    <property type="component" value="Unassembled WGS sequence"/>
</dbReference>
<evidence type="ECO:0000256" key="1">
    <source>
        <dbReference type="SAM" id="Phobius"/>
    </source>
</evidence>
<feature type="transmembrane region" description="Helical" evidence="1">
    <location>
        <begin position="73"/>
        <end position="96"/>
    </location>
</feature>